<organism evidence="1 2">
    <name type="scientific">Holothuria leucospilota</name>
    <name type="common">Black long sea cucumber</name>
    <name type="synonym">Mertensiothuria leucospilota</name>
    <dbReference type="NCBI Taxonomy" id="206669"/>
    <lineage>
        <taxon>Eukaryota</taxon>
        <taxon>Metazoa</taxon>
        <taxon>Echinodermata</taxon>
        <taxon>Eleutherozoa</taxon>
        <taxon>Echinozoa</taxon>
        <taxon>Holothuroidea</taxon>
        <taxon>Aspidochirotacea</taxon>
        <taxon>Aspidochirotida</taxon>
        <taxon>Holothuriidae</taxon>
        <taxon>Holothuria</taxon>
    </lineage>
</organism>
<reference evidence="1" key="1">
    <citation type="submission" date="2021-10" db="EMBL/GenBank/DDBJ databases">
        <title>Tropical sea cucumber genome reveals ecological adaptation and Cuvierian tubules defense mechanism.</title>
        <authorList>
            <person name="Chen T."/>
        </authorList>
    </citation>
    <scope>NUCLEOTIDE SEQUENCE</scope>
    <source>
        <strain evidence="1">Nanhai2018</strain>
        <tissue evidence="1">Muscle</tissue>
    </source>
</reference>
<name>A0A9Q0YQK7_HOLLE</name>
<dbReference type="Proteomes" id="UP001152320">
    <property type="component" value="Chromosome 17"/>
</dbReference>
<keyword evidence="2" id="KW-1185">Reference proteome</keyword>
<evidence type="ECO:0000313" key="1">
    <source>
        <dbReference type="EMBL" id="KAJ8025695.1"/>
    </source>
</evidence>
<sequence length="59" mass="6926">MALTSLVERTESEDGWGTRTLMTQVFTYDGEEEEEKHRRKEGREDRIIAVRSYCWQGSA</sequence>
<dbReference type="AlphaFoldDB" id="A0A9Q0YQK7"/>
<evidence type="ECO:0000313" key="2">
    <source>
        <dbReference type="Proteomes" id="UP001152320"/>
    </source>
</evidence>
<dbReference type="EMBL" id="JAIZAY010000017">
    <property type="protein sequence ID" value="KAJ8025695.1"/>
    <property type="molecule type" value="Genomic_DNA"/>
</dbReference>
<accession>A0A9Q0YQK7</accession>
<proteinExistence type="predicted"/>
<gene>
    <name evidence="1" type="ORF">HOLleu_33317</name>
</gene>
<protein>
    <submittedName>
        <fullName evidence="1">Uncharacterized protein</fullName>
    </submittedName>
</protein>
<comment type="caution">
    <text evidence="1">The sequence shown here is derived from an EMBL/GenBank/DDBJ whole genome shotgun (WGS) entry which is preliminary data.</text>
</comment>